<keyword evidence="3" id="KW-0342">GTP-binding</keyword>
<comment type="similarity">
    <text evidence="1">Belongs to the small GTPase superfamily. Rab family.</text>
</comment>
<dbReference type="InterPro" id="IPR027417">
    <property type="entry name" value="P-loop_NTPase"/>
</dbReference>
<dbReference type="EMBL" id="CAJZBQ010000011">
    <property type="protein sequence ID" value="CAG9314021.1"/>
    <property type="molecule type" value="Genomic_DNA"/>
</dbReference>
<reference evidence="5" key="1">
    <citation type="submission" date="2021-09" db="EMBL/GenBank/DDBJ databases">
        <authorList>
            <consortium name="AG Swart"/>
            <person name="Singh M."/>
            <person name="Singh A."/>
            <person name="Seah K."/>
            <person name="Emmerich C."/>
        </authorList>
    </citation>
    <scope>NUCLEOTIDE SEQUENCE</scope>
    <source>
        <strain evidence="5">ATCC30299</strain>
    </source>
</reference>
<dbReference type="FunFam" id="3.40.50.300:FF:001447">
    <property type="entry name" value="Ras-related protein Rab-1B"/>
    <property type="match status" value="1"/>
</dbReference>
<dbReference type="PRINTS" id="PR00449">
    <property type="entry name" value="RASTRNSFRMNG"/>
</dbReference>
<dbReference type="GO" id="GO:0005525">
    <property type="term" value="F:GTP binding"/>
    <property type="evidence" value="ECO:0007669"/>
    <property type="project" value="UniProtKB-KW"/>
</dbReference>
<dbReference type="PANTHER" id="PTHR47980">
    <property type="entry name" value="LD44762P"/>
    <property type="match status" value="1"/>
</dbReference>
<dbReference type="GO" id="GO:0003924">
    <property type="term" value="F:GTPase activity"/>
    <property type="evidence" value="ECO:0007669"/>
    <property type="project" value="InterPro"/>
</dbReference>
<dbReference type="InterPro" id="IPR001806">
    <property type="entry name" value="Small_GTPase"/>
</dbReference>
<dbReference type="SUPFAM" id="SSF52540">
    <property type="entry name" value="P-loop containing nucleoside triphosphate hydrolases"/>
    <property type="match status" value="1"/>
</dbReference>
<accession>A0AAU9IWZ7</accession>
<name>A0AAU9IWZ7_9CILI</name>
<dbReference type="InterPro" id="IPR005225">
    <property type="entry name" value="Small_GTP-bd"/>
</dbReference>
<dbReference type="PROSITE" id="PS51419">
    <property type="entry name" value="RAB"/>
    <property type="match status" value="1"/>
</dbReference>
<evidence type="ECO:0000256" key="1">
    <source>
        <dbReference type="ARBA" id="ARBA00006270"/>
    </source>
</evidence>
<keyword evidence="6" id="KW-1185">Reference proteome</keyword>
<evidence type="ECO:0000256" key="4">
    <source>
        <dbReference type="ARBA" id="ARBA00023288"/>
    </source>
</evidence>
<sequence length="75" mass="8948">MEEGREYEYLFKLVIIGDSRVGKSCLLFRFADDSFRESYLTTIRVDFRFKTLDLGETSVKLEIWDTPGQERFRNI</sequence>
<dbReference type="NCBIfam" id="TIGR00231">
    <property type="entry name" value="small_GTP"/>
    <property type="match status" value="1"/>
</dbReference>
<evidence type="ECO:0000256" key="3">
    <source>
        <dbReference type="ARBA" id="ARBA00023134"/>
    </source>
</evidence>
<keyword evidence="4" id="KW-0449">Lipoprotein</keyword>
<keyword evidence="2" id="KW-0547">Nucleotide-binding</keyword>
<evidence type="ECO:0000256" key="2">
    <source>
        <dbReference type="ARBA" id="ARBA00022741"/>
    </source>
</evidence>
<dbReference type="Gene3D" id="3.40.50.300">
    <property type="entry name" value="P-loop containing nucleotide triphosphate hydrolases"/>
    <property type="match status" value="1"/>
</dbReference>
<evidence type="ECO:0000313" key="5">
    <source>
        <dbReference type="EMBL" id="CAG9314021.1"/>
    </source>
</evidence>
<comment type="caution">
    <text evidence="5">The sequence shown here is derived from an EMBL/GenBank/DDBJ whole genome shotgun (WGS) entry which is preliminary data.</text>
</comment>
<dbReference type="SMART" id="SM00175">
    <property type="entry name" value="RAB"/>
    <property type="match status" value="1"/>
</dbReference>
<evidence type="ECO:0000313" key="6">
    <source>
        <dbReference type="Proteomes" id="UP001162131"/>
    </source>
</evidence>
<organism evidence="5 6">
    <name type="scientific">Blepharisma stoltei</name>
    <dbReference type="NCBI Taxonomy" id="1481888"/>
    <lineage>
        <taxon>Eukaryota</taxon>
        <taxon>Sar</taxon>
        <taxon>Alveolata</taxon>
        <taxon>Ciliophora</taxon>
        <taxon>Postciliodesmatophora</taxon>
        <taxon>Heterotrichea</taxon>
        <taxon>Heterotrichida</taxon>
        <taxon>Blepharismidae</taxon>
        <taxon>Blepharisma</taxon>
    </lineage>
</organism>
<protein>
    <submittedName>
        <fullName evidence="5">Uncharacterized protein</fullName>
    </submittedName>
</protein>
<dbReference type="InterPro" id="IPR050305">
    <property type="entry name" value="Small_GTPase_Rab"/>
</dbReference>
<dbReference type="Proteomes" id="UP001162131">
    <property type="component" value="Unassembled WGS sequence"/>
</dbReference>
<dbReference type="Pfam" id="PF00071">
    <property type="entry name" value="Ras"/>
    <property type="match status" value="1"/>
</dbReference>
<dbReference type="AlphaFoldDB" id="A0AAU9IWZ7"/>
<gene>
    <name evidence="5" type="ORF">BSTOLATCC_MIC9821</name>
</gene>
<proteinExistence type="inferred from homology"/>